<sequence>MFEPSPFHPNRPEIVAPVRVDARGLAGPTQAQARGRDWRRSSRGLYVPSRIDDERVEQRIVEAAAVLPTYGGVTGWAMLRWAGDRWFGGLNHDGTPRDVTLATAGLHVRPQPGIAVCREKIAPADLTVVDGLRTTTAVRSVCFEMRYAPSLLAAVIALDMAAYADLVSIEELGAYADEHSSWTGIPRCRDAIPYADENAWSPTEVEMRWAWTVEAGFPRPLCNRPVFDRSGRHIGTPDLIDPVAGIVGEYEGSLHLVGKRRARDLDRESAFRGVGLEYVTMVAEDRPHPAAFIERLRGTYSRARYEPGDACRWTLAAPARWVPTVTVDQRRRLDDVQRHRLLRYRRVG</sequence>
<proteinExistence type="predicted"/>
<gene>
    <name evidence="1" type="ORF">FHU40_000150</name>
</gene>
<comment type="caution">
    <text evidence="1">The sequence shown here is derived from an EMBL/GenBank/DDBJ whole genome shotgun (WGS) entry which is preliminary data.</text>
</comment>
<dbReference type="AlphaFoldDB" id="A0A7W4VS40"/>
<dbReference type="RefSeq" id="WP_183590393.1">
    <property type="nucleotide sequence ID" value="NZ_JACHWR010000001.1"/>
</dbReference>
<dbReference type="Proteomes" id="UP000589626">
    <property type="component" value="Unassembled WGS sequence"/>
</dbReference>
<dbReference type="EMBL" id="JACHWR010000001">
    <property type="protein sequence ID" value="MBB3040349.1"/>
    <property type="molecule type" value="Genomic_DNA"/>
</dbReference>
<keyword evidence="2" id="KW-1185">Reference proteome</keyword>
<protein>
    <submittedName>
        <fullName evidence="1">Uncharacterized protein</fullName>
    </submittedName>
</protein>
<reference evidence="1 2" key="1">
    <citation type="submission" date="2020-08" db="EMBL/GenBank/DDBJ databases">
        <title>Sequencing the genomes of 1000 actinobacteria strains.</title>
        <authorList>
            <person name="Klenk H.-P."/>
        </authorList>
    </citation>
    <scope>NUCLEOTIDE SEQUENCE [LARGE SCALE GENOMIC DNA]</scope>
    <source>
        <strain evidence="1 2">DSM 105498</strain>
    </source>
</reference>
<evidence type="ECO:0000313" key="1">
    <source>
        <dbReference type="EMBL" id="MBB3040349.1"/>
    </source>
</evidence>
<evidence type="ECO:0000313" key="2">
    <source>
        <dbReference type="Proteomes" id="UP000589626"/>
    </source>
</evidence>
<organism evidence="1 2">
    <name type="scientific">Nocardioides soli</name>
    <dbReference type="NCBI Taxonomy" id="1036020"/>
    <lineage>
        <taxon>Bacteria</taxon>
        <taxon>Bacillati</taxon>
        <taxon>Actinomycetota</taxon>
        <taxon>Actinomycetes</taxon>
        <taxon>Propionibacteriales</taxon>
        <taxon>Nocardioidaceae</taxon>
        <taxon>Nocardioides</taxon>
    </lineage>
</organism>
<name>A0A7W4VS40_9ACTN</name>
<accession>A0A7W4VS40</accession>